<dbReference type="Proteomes" id="UP000494115">
    <property type="component" value="Unassembled WGS sequence"/>
</dbReference>
<evidence type="ECO:0000313" key="2">
    <source>
        <dbReference type="EMBL" id="CAB3785918.1"/>
    </source>
</evidence>
<feature type="compositionally biased region" description="Basic and acidic residues" evidence="1">
    <location>
        <begin position="66"/>
        <end position="78"/>
    </location>
</feature>
<dbReference type="AlphaFoldDB" id="A0A6S7CR86"/>
<dbReference type="EMBL" id="CADIKM010000007">
    <property type="protein sequence ID" value="CAB3785918.1"/>
    <property type="molecule type" value="Genomic_DNA"/>
</dbReference>
<gene>
    <name evidence="2" type="ORF">LMG28138_02090</name>
</gene>
<dbReference type="InterPro" id="IPR009562">
    <property type="entry name" value="DUF1178"/>
</dbReference>
<evidence type="ECO:0000256" key="1">
    <source>
        <dbReference type="SAM" id="MobiDB-lite"/>
    </source>
</evidence>
<protein>
    <submittedName>
        <fullName evidence="2">Uncharacterized protein</fullName>
    </submittedName>
</protein>
<evidence type="ECO:0000313" key="3">
    <source>
        <dbReference type="Proteomes" id="UP000494115"/>
    </source>
</evidence>
<accession>A0A6S7CR86</accession>
<dbReference type="RefSeq" id="WP_175104683.1">
    <property type="nucleotide sequence ID" value="NZ_CADIKM010000007.1"/>
</dbReference>
<sequence>MKVFDLRCADDHRFEGWFGSDADYESQHAKRMIGCPICGSVEIDKLPSAPRLNLSGATAPAGRGRGTREEGREAHASERAAAQQREQARDETGDRERRRERDERSERSVRDARAEGRGVAGSGHGVPAPSLPPEALHELQRQFMQAARELIAKTENVGDRFAEEARKIHYDEAPARGIRGVASAEETRELIEEGIEVIALPIPASLEGPLQ</sequence>
<feature type="compositionally biased region" description="Basic and acidic residues" evidence="1">
    <location>
        <begin position="86"/>
        <end position="116"/>
    </location>
</feature>
<feature type="region of interest" description="Disordered" evidence="1">
    <location>
        <begin position="50"/>
        <end position="129"/>
    </location>
</feature>
<name>A0A6S7CR86_9BURK</name>
<keyword evidence="3" id="KW-1185">Reference proteome</keyword>
<organism evidence="2 3">
    <name type="scientific">Pararobbsia alpina</name>
    <dbReference type="NCBI Taxonomy" id="621374"/>
    <lineage>
        <taxon>Bacteria</taxon>
        <taxon>Pseudomonadati</taxon>
        <taxon>Pseudomonadota</taxon>
        <taxon>Betaproteobacteria</taxon>
        <taxon>Burkholderiales</taxon>
        <taxon>Burkholderiaceae</taxon>
        <taxon>Pararobbsia</taxon>
    </lineage>
</organism>
<dbReference type="Pfam" id="PF06676">
    <property type="entry name" value="DUF1178"/>
    <property type="match status" value="1"/>
</dbReference>
<proteinExistence type="predicted"/>
<reference evidence="2 3" key="1">
    <citation type="submission" date="2020-04" db="EMBL/GenBank/DDBJ databases">
        <authorList>
            <person name="De Canck E."/>
        </authorList>
    </citation>
    <scope>NUCLEOTIDE SEQUENCE [LARGE SCALE GENOMIC DNA]</scope>
    <source>
        <strain evidence="2 3">LMG 28138</strain>
    </source>
</reference>